<dbReference type="PANTHER" id="PTHR21089:SF1">
    <property type="entry name" value="BIFUNCTIONAL 3-DEHYDROQUINATE DEHYDRATASE_SHIKIMATE DEHYDROGENASE, CHLOROPLASTIC"/>
    <property type="match status" value="1"/>
</dbReference>
<proteinExistence type="predicted"/>
<gene>
    <name evidence="2" type="primary">aroE_56</name>
    <name evidence="2" type="ORF">SDC9_209587</name>
</gene>
<feature type="domain" description="SDH C-terminal" evidence="1">
    <location>
        <begin position="64"/>
        <end position="94"/>
    </location>
</feature>
<dbReference type="AlphaFoldDB" id="A0A645JQP0"/>
<dbReference type="EMBL" id="VSSQ01139049">
    <property type="protein sequence ID" value="MPN61843.1"/>
    <property type="molecule type" value="Genomic_DNA"/>
</dbReference>
<evidence type="ECO:0000259" key="1">
    <source>
        <dbReference type="Pfam" id="PF18317"/>
    </source>
</evidence>
<dbReference type="EC" id="1.1.1.-" evidence="2"/>
<dbReference type="Pfam" id="PF18317">
    <property type="entry name" value="SDH_C"/>
    <property type="match status" value="1"/>
</dbReference>
<evidence type="ECO:0000313" key="2">
    <source>
        <dbReference type="EMBL" id="MPN61843.1"/>
    </source>
</evidence>
<dbReference type="InterPro" id="IPR041121">
    <property type="entry name" value="SDH_C"/>
</dbReference>
<keyword evidence="2" id="KW-0560">Oxidoreductase</keyword>
<sequence length="99" mass="11008">MPALREAELVVNATSVGMAPGVDGVICDTELLTESQMVCDVVYVPHRTRLLELAARKGCRTLEGVWMQLWQGVDAFRFWTGMEPNVEVMKEVILKSVQG</sequence>
<dbReference type="GO" id="GO:0019632">
    <property type="term" value="P:shikimate metabolic process"/>
    <property type="evidence" value="ECO:0007669"/>
    <property type="project" value="TreeGrafter"/>
</dbReference>
<reference evidence="2" key="1">
    <citation type="submission" date="2019-08" db="EMBL/GenBank/DDBJ databases">
        <authorList>
            <person name="Kucharzyk K."/>
            <person name="Murdoch R.W."/>
            <person name="Higgins S."/>
            <person name="Loffler F."/>
        </authorList>
    </citation>
    <scope>NUCLEOTIDE SEQUENCE</scope>
</reference>
<name>A0A645JQP0_9ZZZZ</name>
<dbReference type="PANTHER" id="PTHR21089">
    <property type="entry name" value="SHIKIMATE DEHYDROGENASE"/>
    <property type="match status" value="1"/>
</dbReference>
<dbReference type="InterPro" id="IPR022893">
    <property type="entry name" value="Shikimate_DH_fam"/>
</dbReference>
<dbReference type="GO" id="GO:0004764">
    <property type="term" value="F:shikimate 3-dehydrogenase (NADP+) activity"/>
    <property type="evidence" value="ECO:0007669"/>
    <property type="project" value="InterPro"/>
</dbReference>
<dbReference type="SUPFAM" id="SSF51735">
    <property type="entry name" value="NAD(P)-binding Rossmann-fold domains"/>
    <property type="match status" value="1"/>
</dbReference>
<dbReference type="GO" id="GO:0009423">
    <property type="term" value="P:chorismate biosynthetic process"/>
    <property type="evidence" value="ECO:0007669"/>
    <property type="project" value="TreeGrafter"/>
</dbReference>
<comment type="caution">
    <text evidence="2">The sequence shown here is derived from an EMBL/GenBank/DDBJ whole genome shotgun (WGS) entry which is preliminary data.</text>
</comment>
<protein>
    <submittedName>
        <fullName evidence="2">Quinate/shikimate dehydrogenase (NAD(+))</fullName>
        <ecNumber evidence="2">1.1.1.-</ecNumber>
    </submittedName>
</protein>
<dbReference type="Gene3D" id="3.40.50.720">
    <property type="entry name" value="NAD(P)-binding Rossmann-like Domain"/>
    <property type="match status" value="1"/>
</dbReference>
<organism evidence="2">
    <name type="scientific">bioreactor metagenome</name>
    <dbReference type="NCBI Taxonomy" id="1076179"/>
    <lineage>
        <taxon>unclassified sequences</taxon>
        <taxon>metagenomes</taxon>
        <taxon>ecological metagenomes</taxon>
    </lineage>
</organism>
<dbReference type="InterPro" id="IPR036291">
    <property type="entry name" value="NAD(P)-bd_dom_sf"/>
</dbReference>
<accession>A0A645JQP0</accession>